<evidence type="ECO:0000313" key="4">
    <source>
        <dbReference type="Proteomes" id="UP000236447"/>
    </source>
</evidence>
<dbReference type="PANTHER" id="PTHR13847">
    <property type="entry name" value="SARCOSINE DEHYDROGENASE-RELATED"/>
    <property type="match status" value="1"/>
</dbReference>
<dbReference type="Pfam" id="PF01266">
    <property type="entry name" value="DAO"/>
    <property type="match status" value="1"/>
</dbReference>
<evidence type="ECO:0000256" key="1">
    <source>
        <dbReference type="ARBA" id="ARBA00023002"/>
    </source>
</evidence>
<protein>
    <submittedName>
        <fullName evidence="3">FAD dependent oxidoreductase</fullName>
    </submittedName>
</protein>
<keyword evidence="1" id="KW-0560">Oxidoreductase</keyword>
<dbReference type="Gene3D" id="3.50.50.60">
    <property type="entry name" value="FAD/NAD(P)-binding domain"/>
    <property type="match status" value="1"/>
</dbReference>
<reference evidence="3 4" key="2">
    <citation type="journal article" date="2017" name="Genome Biol. Evol.">
        <title>Trajectories and Drivers of Genome Evolution in Surface-Associated Marine Phaeobacter.</title>
        <authorList>
            <person name="Freese H.M."/>
            <person name="Sikorski J."/>
            <person name="Bunk B."/>
            <person name="Scheuner C."/>
            <person name="Meier-Kolthoff J.P."/>
            <person name="Sproer C."/>
            <person name="Gram L."/>
            <person name="Overmann J."/>
        </authorList>
    </citation>
    <scope>NUCLEOTIDE SEQUENCE [LARGE SCALE GENOMIC DNA]</scope>
    <source>
        <strain evidence="3 4">P88</strain>
    </source>
</reference>
<organism evidence="3 4">
    <name type="scientific">Phaeobacter inhibens</name>
    <dbReference type="NCBI Taxonomy" id="221822"/>
    <lineage>
        <taxon>Bacteria</taxon>
        <taxon>Pseudomonadati</taxon>
        <taxon>Pseudomonadota</taxon>
        <taxon>Alphaproteobacteria</taxon>
        <taxon>Rhodobacterales</taxon>
        <taxon>Roseobacteraceae</taxon>
        <taxon>Phaeobacter</taxon>
    </lineage>
</organism>
<evidence type="ECO:0000259" key="2">
    <source>
        <dbReference type="Pfam" id="PF01266"/>
    </source>
</evidence>
<dbReference type="GO" id="GO:0016491">
    <property type="term" value="F:oxidoreductase activity"/>
    <property type="evidence" value="ECO:0007669"/>
    <property type="project" value="UniProtKB-KW"/>
</dbReference>
<evidence type="ECO:0000313" key="3">
    <source>
        <dbReference type="EMBL" id="AUR00205.1"/>
    </source>
</evidence>
<proteinExistence type="predicted"/>
<name>A0A2I7KC64_9RHOB</name>
<gene>
    <name evidence="3" type="ORF">PhaeoP88_02862</name>
</gene>
<dbReference type="RefSeq" id="WP_102883979.1">
    <property type="nucleotide sequence ID" value="NZ_CP010725.1"/>
</dbReference>
<dbReference type="EMBL" id="CP010725">
    <property type="protein sequence ID" value="AUR00205.1"/>
    <property type="molecule type" value="Genomic_DNA"/>
</dbReference>
<dbReference type="InterPro" id="IPR006076">
    <property type="entry name" value="FAD-dep_OxRdtase"/>
</dbReference>
<sequence length="370" mass="38913">MSDPIPDVLIIGGGLAGLSTAAALAPRRSTLVLESESALGYHSSGRSAAMFEAHYGPAPVQMLTQASETHHRDNGYLSPRGMMLVAGPDEAEEFAADCATLSLTEITLEQALEMVPVLNPATLGFAAYHDTAEDLDADRLLQDFAKVTRSHGGRIRTDAQVIAIRHSATDDLWEVDVATGTGTGRTTETLRSRHIVNAAGAWADEIAALAGLPPIGLQPKRRSMARLPAPGGHDLTTWPMIMGVGECWYAKPDAGKLLVSPADADPVAPHDAYADDMVLAEGLARYEDMVTTPVTRVEHNWAGLRSFVADGVPVLGPDPGQPSFVWCAGQGGYGVQSSPAAGRVIADLITGETPEIDAATLAALSPGRLR</sequence>
<dbReference type="PANTHER" id="PTHR13847:SF287">
    <property type="entry name" value="FAD-DEPENDENT OXIDOREDUCTASE DOMAIN-CONTAINING PROTEIN 1"/>
    <property type="match status" value="1"/>
</dbReference>
<feature type="domain" description="FAD dependent oxidoreductase" evidence="2">
    <location>
        <begin position="7"/>
        <end position="348"/>
    </location>
</feature>
<dbReference type="GO" id="GO:0005737">
    <property type="term" value="C:cytoplasm"/>
    <property type="evidence" value="ECO:0007669"/>
    <property type="project" value="TreeGrafter"/>
</dbReference>
<accession>A0A2I7KC64</accession>
<dbReference type="Proteomes" id="UP000236447">
    <property type="component" value="Chromosome"/>
</dbReference>
<dbReference type="InterPro" id="IPR036188">
    <property type="entry name" value="FAD/NAD-bd_sf"/>
</dbReference>
<dbReference type="SUPFAM" id="SSF51905">
    <property type="entry name" value="FAD/NAD(P)-binding domain"/>
    <property type="match status" value="1"/>
</dbReference>
<dbReference type="AlphaFoldDB" id="A0A2I7KC64"/>
<dbReference type="Gene3D" id="3.30.9.10">
    <property type="entry name" value="D-Amino Acid Oxidase, subunit A, domain 2"/>
    <property type="match status" value="1"/>
</dbReference>
<reference evidence="3 4" key="1">
    <citation type="journal article" date="2017" name="Front. Microbiol.">
        <title>Phaeobacter piscinae sp. nov., a species of the Roseobacter group and potential aquaculture probiont.</title>
        <authorList>
            <person name="Sonnenschein E.C."/>
            <person name="Phippen C.B.W."/>
            <person name="Nielsen K.F."/>
            <person name="Mateiu R.V."/>
            <person name="Melchiorsen J."/>
            <person name="Gram L."/>
            <person name="Overmann J."/>
            <person name="Freese H.M."/>
        </authorList>
    </citation>
    <scope>NUCLEOTIDE SEQUENCE [LARGE SCALE GENOMIC DNA]</scope>
    <source>
        <strain evidence="3 4">P88</strain>
    </source>
</reference>